<dbReference type="InterPro" id="IPR023213">
    <property type="entry name" value="CAT-like_dom_sf"/>
</dbReference>
<evidence type="ECO:0000313" key="4">
    <source>
        <dbReference type="EMBL" id="PON92372.1"/>
    </source>
</evidence>
<keyword evidence="2 4" id="KW-0808">Transferase</keyword>
<proteinExistence type="inferred from homology"/>
<dbReference type="STRING" id="63057.A0A2P5F3M6"/>
<comment type="similarity">
    <text evidence="1">Belongs to the plant acyltransferase family.</text>
</comment>
<accession>A0A2P5F3M6</accession>
<dbReference type="OrthoDB" id="1918817at2759"/>
<protein>
    <submittedName>
        <fullName evidence="4">Transferase</fullName>
    </submittedName>
</protein>
<dbReference type="InterPro" id="IPR050317">
    <property type="entry name" value="Plant_Fungal_Acyltransferase"/>
</dbReference>
<dbReference type="InParanoid" id="A0A2P5F3M6"/>
<organism evidence="4 5">
    <name type="scientific">Trema orientale</name>
    <name type="common">Charcoal tree</name>
    <name type="synonym">Celtis orientalis</name>
    <dbReference type="NCBI Taxonomy" id="63057"/>
    <lineage>
        <taxon>Eukaryota</taxon>
        <taxon>Viridiplantae</taxon>
        <taxon>Streptophyta</taxon>
        <taxon>Embryophyta</taxon>
        <taxon>Tracheophyta</taxon>
        <taxon>Spermatophyta</taxon>
        <taxon>Magnoliopsida</taxon>
        <taxon>eudicotyledons</taxon>
        <taxon>Gunneridae</taxon>
        <taxon>Pentapetalae</taxon>
        <taxon>rosids</taxon>
        <taxon>fabids</taxon>
        <taxon>Rosales</taxon>
        <taxon>Cannabaceae</taxon>
        <taxon>Trema</taxon>
    </lineage>
</organism>
<dbReference type="EMBL" id="JXTC01000066">
    <property type="protein sequence ID" value="PON92372.1"/>
    <property type="molecule type" value="Genomic_DNA"/>
</dbReference>
<dbReference type="Gene3D" id="3.30.559.10">
    <property type="entry name" value="Chloramphenicol acetyltransferase-like domain"/>
    <property type="match status" value="1"/>
</dbReference>
<dbReference type="Pfam" id="PF02458">
    <property type="entry name" value="Transferase"/>
    <property type="match status" value="1"/>
</dbReference>
<dbReference type="GO" id="GO:0016747">
    <property type="term" value="F:acyltransferase activity, transferring groups other than amino-acyl groups"/>
    <property type="evidence" value="ECO:0007669"/>
    <property type="project" value="TreeGrafter"/>
</dbReference>
<keyword evidence="3" id="KW-0012">Acyltransferase</keyword>
<comment type="caution">
    <text evidence="4">The sequence shown here is derived from an EMBL/GenBank/DDBJ whole genome shotgun (WGS) entry which is preliminary data.</text>
</comment>
<dbReference type="PANTHER" id="PTHR31642:SF11">
    <property type="entry name" value="SHIKIMATE O-HYDROXYCINNAMOYLTRANSFERASE"/>
    <property type="match status" value="1"/>
</dbReference>
<dbReference type="PANTHER" id="PTHR31642">
    <property type="entry name" value="TRICHOTHECENE 3-O-ACETYLTRANSFERASE"/>
    <property type="match status" value="1"/>
</dbReference>
<reference evidence="5" key="1">
    <citation type="submission" date="2016-06" db="EMBL/GenBank/DDBJ databases">
        <title>Parallel loss of symbiosis genes in relatives of nitrogen-fixing non-legume Parasponia.</title>
        <authorList>
            <person name="Van Velzen R."/>
            <person name="Holmer R."/>
            <person name="Bu F."/>
            <person name="Rutten L."/>
            <person name="Van Zeijl A."/>
            <person name="Liu W."/>
            <person name="Santuari L."/>
            <person name="Cao Q."/>
            <person name="Sharma T."/>
            <person name="Shen D."/>
            <person name="Roswanjaya Y."/>
            <person name="Wardhani T."/>
            <person name="Kalhor M.S."/>
            <person name="Jansen J."/>
            <person name="Van den Hoogen J."/>
            <person name="Gungor B."/>
            <person name="Hartog M."/>
            <person name="Hontelez J."/>
            <person name="Verver J."/>
            <person name="Yang W.-C."/>
            <person name="Schijlen E."/>
            <person name="Repin R."/>
            <person name="Schilthuizen M."/>
            <person name="Schranz E."/>
            <person name="Heidstra R."/>
            <person name="Miyata K."/>
            <person name="Fedorova E."/>
            <person name="Kohlen W."/>
            <person name="Bisseling T."/>
            <person name="Smit S."/>
            <person name="Geurts R."/>
        </authorList>
    </citation>
    <scope>NUCLEOTIDE SEQUENCE [LARGE SCALE GENOMIC DNA]</scope>
    <source>
        <strain evidence="5">cv. RG33-2</strain>
    </source>
</reference>
<sequence>MMIEVRETTIVKPAEETPERALWISNLDMLMARSHLPSVYFYRPATAARAADFFDPTILRGALGKALVPFYPMAGRLRCCDDGRVEINCNAGGVLFVEAETDSVIDNFGDFAPTPELRSLIPTVDYSGGIASYPLLLLQVCME</sequence>
<keyword evidence="5" id="KW-1185">Reference proteome</keyword>
<evidence type="ECO:0000256" key="3">
    <source>
        <dbReference type="ARBA" id="ARBA00023315"/>
    </source>
</evidence>
<evidence type="ECO:0000256" key="2">
    <source>
        <dbReference type="ARBA" id="ARBA00022679"/>
    </source>
</evidence>
<dbReference type="AlphaFoldDB" id="A0A2P5F3M6"/>
<name>A0A2P5F3M6_TREOI</name>
<evidence type="ECO:0000256" key="1">
    <source>
        <dbReference type="ARBA" id="ARBA00009861"/>
    </source>
</evidence>
<dbReference type="Proteomes" id="UP000237000">
    <property type="component" value="Unassembled WGS sequence"/>
</dbReference>
<evidence type="ECO:0000313" key="5">
    <source>
        <dbReference type="Proteomes" id="UP000237000"/>
    </source>
</evidence>
<gene>
    <name evidence="4" type="ORF">TorRG33x02_118770</name>
</gene>